<dbReference type="SUPFAM" id="SSF56349">
    <property type="entry name" value="DNA breaking-rejoining enzymes"/>
    <property type="match status" value="1"/>
</dbReference>
<dbReference type="PANTHER" id="PTHR30349:SF94">
    <property type="entry name" value="INTEGRASE_RECOMBINASE HI_1414-RELATED"/>
    <property type="match status" value="1"/>
</dbReference>
<name>A0ABV2TK60_9RHOO</name>
<evidence type="ECO:0000256" key="3">
    <source>
        <dbReference type="ARBA" id="ARBA00023172"/>
    </source>
</evidence>
<comment type="caution">
    <text evidence="7">The sequence shown here is derived from an EMBL/GenBank/DDBJ whole genome shotgun (WGS) entry which is preliminary data.</text>
</comment>
<dbReference type="Gene3D" id="1.10.150.130">
    <property type="match status" value="1"/>
</dbReference>
<dbReference type="InterPro" id="IPR011010">
    <property type="entry name" value="DNA_brk_join_enz"/>
</dbReference>
<keyword evidence="8" id="KW-1185">Reference proteome</keyword>
<evidence type="ECO:0000259" key="5">
    <source>
        <dbReference type="PROSITE" id="PS51898"/>
    </source>
</evidence>
<dbReference type="PANTHER" id="PTHR30349">
    <property type="entry name" value="PHAGE INTEGRASE-RELATED"/>
    <property type="match status" value="1"/>
</dbReference>
<sequence>MASIRKRGERYQARIQRNDFPALEKTFTRKCDAEAWAKITESEMIRGTFIKHTEADTTTLRVALARYEKEVTITKRGAAIEKHRIAKWKKHQLGSTALSKLKPSDFASYRDGRLREGAAPATARLELALISHLFTIARKEWGFTTLQNPIKSIRMPVVTNARNRLFLDGEEALLLAAMDTAIRCENGQFCEAARNIWLKPTVELALETAMRRGELLTLRWENIDFRSQVAHLPITKNGQSRDVPLSTRALAIFHSLPRSLSGPVFPITANSLHLSFKRAIARAQKAYLEEITESGCAENPRMLTDLHFHDLRHIAVTRLADKLPNIVELAAVSGHNDVRMLKRYYHPRAEDLAKKLG</sequence>
<dbReference type="InterPro" id="IPR050090">
    <property type="entry name" value="Tyrosine_recombinase_XerCD"/>
</dbReference>
<evidence type="ECO:0000256" key="4">
    <source>
        <dbReference type="PROSITE-ProRule" id="PRU01248"/>
    </source>
</evidence>
<dbReference type="InterPro" id="IPR044068">
    <property type="entry name" value="CB"/>
</dbReference>
<reference evidence="7 8" key="1">
    <citation type="submission" date="2024-07" db="EMBL/GenBank/DDBJ databases">
        <title>Uliginosibacterium flavum JJ3220;KACC:17644.</title>
        <authorList>
            <person name="Kim M.K."/>
        </authorList>
    </citation>
    <scope>NUCLEOTIDE SEQUENCE [LARGE SCALE GENOMIC DNA]</scope>
    <source>
        <strain evidence="7 8">KACC:17644</strain>
    </source>
</reference>
<feature type="domain" description="Core-binding (CB)" evidence="6">
    <location>
        <begin position="58"/>
        <end position="138"/>
    </location>
</feature>
<evidence type="ECO:0000259" key="6">
    <source>
        <dbReference type="PROSITE" id="PS51900"/>
    </source>
</evidence>
<dbReference type="Proteomes" id="UP001549691">
    <property type="component" value="Unassembled WGS sequence"/>
</dbReference>
<dbReference type="EMBL" id="JBEWZI010000008">
    <property type="protein sequence ID" value="MET7014314.1"/>
    <property type="molecule type" value="Genomic_DNA"/>
</dbReference>
<proteinExistence type="predicted"/>
<evidence type="ECO:0000313" key="8">
    <source>
        <dbReference type="Proteomes" id="UP001549691"/>
    </source>
</evidence>
<evidence type="ECO:0000313" key="7">
    <source>
        <dbReference type="EMBL" id="MET7014314.1"/>
    </source>
</evidence>
<dbReference type="Gene3D" id="1.10.443.10">
    <property type="entry name" value="Intergrase catalytic core"/>
    <property type="match status" value="1"/>
</dbReference>
<dbReference type="CDD" id="cd00796">
    <property type="entry name" value="INT_Rci_Hp1_C"/>
    <property type="match status" value="1"/>
</dbReference>
<feature type="domain" description="Tyr recombinase" evidence="5">
    <location>
        <begin position="160"/>
        <end position="357"/>
    </location>
</feature>
<keyword evidence="1" id="KW-0229">DNA integration</keyword>
<dbReference type="InterPro" id="IPR013762">
    <property type="entry name" value="Integrase-like_cat_sf"/>
</dbReference>
<protein>
    <submittedName>
        <fullName evidence="7">Site-specific integrase</fullName>
    </submittedName>
</protein>
<gene>
    <name evidence="7" type="ORF">ABXR19_08935</name>
</gene>
<evidence type="ECO:0000256" key="2">
    <source>
        <dbReference type="ARBA" id="ARBA00023125"/>
    </source>
</evidence>
<evidence type="ECO:0000256" key="1">
    <source>
        <dbReference type="ARBA" id="ARBA00022908"/>
    </source>
</evidence>
<accession>A0ABV2TK60</accession>
<dbReference type="PROSITE" id="PS51900">
    <property type="entry name" value="CB"/>
    <property type="match status" value="1"/>
</dbReference>
<dbReference type="Pfam" id="PF00589">
    <property type="entry name" value="Phage_integrase"/>
    <property type="match status" value="1"/>
</dbReference>
<keyword evidence="3" id="KW-0233">DNA recombination</keyword>
<dbReference type="InterPro" id="IPR002104">
    <property type="entry name" value="Integrase_catalytic"/>
</dbReference>
<keyword evidence="2 4" id="KW-0238">DNA-binding</keyword>
<dbReference type="InterPro" id="IPR010998">
    <property type="entry name" value="Integrase_recombinase_N"/>
</dbReference>
<dbReference type="RefSeq" id="WP_354600776.1">
    <property type="nucleotide sequence ID" value="NZ_JBEWZI010000008.1"/>
</dbReference>
<organism evidence="7 8">
    <name type="scientific">Uliginosibacterium flavum</name>
    <dbReference type="NCBI Taxonomy" id="1396831"/>
    <lineage>
        <taxon>Bacteria</taxon>
        <taxon>Pseudomonadati</taxon>
        <taxon>Pseudomonadota</taxon>
        <taxon>Betaproteobacteria</taxon>
        <taxon>Rhodocyclales</taxon>
        <taxon>Zoogloeaceae</taxon>
        <taxon>Uliginosibacterium</taxon>
    </lineage>
</organism>
<dbReference type="PROSITE" id="PS51898">
    <property type="entry name" value="TYR_RECOMBINASE"/>
    <property type="match status" value="1"/>
</dbReference>